<dbReference type="PROSITE" id="PS50011">
    <property type="entry name" value="PROTEIN_KINASE_DOM"/>
    <property type="match status" value="1"/>
</dbReference>
<proteinExistence type="predicted"/>
<keyword evidence="5" id="KW-0418">Kinase</keyword>
<comment type="caution">
    <text evidence="10">The sequence shown here is derived from an EMBL/GenBank/DDBJ whole genome shotgun (WGS) entry which is preliminary data.</text>
</comment>
<keyword evidence="7" id="KW-0175">Coiled coil</keyword>
<name>A0AAN7DT92_9FUNG</name>
<dbReference type="Gene3D" id="1.10.510.10">
    <property type="entry name" value="Transferase(Phosphotransferase) domain 1"/>
    <property type="match status" value="1"/>
</dbReference>
<keyword evidence="2" id="KW-0723">Serine/threonine-protein kinase</keyword>
<dbReference type="PANTHER" id="PTHR44167:SF23">
    <property type="entry name" value="CDC7 KINASE, ISOFORM A-RELATED"/>
    <property type="match status" value="1"/>
</dbReference>
<dbReference type="InterPro" id="IPR011009">
    <property type="entry name" value="Kinase-like_dom_sf"/>
</dbReference>
<accession>A0AAN7DT92</accession>
<dbReference type="CDD" id="cd14019">
    <property type="entry name" value="STKc_Cdc7"/>
    <property type="match status" value="1"/>
</dbReference>
<dbReference type="InterPro" id="IPR008271">
    <property type="entry name" value="Ser/Thr_kinase_AS"/>
</dbReference>
<dbReference type="GeneID" id="89956760"/>
<evidence type="ECO:0000256" key="8">
    <source>
        <dbReference type="SAM" id="MobiDB-lite"/>
    </source>
</evidence>
<evidence type="ECO:0000256" key="1">
    <source>
        <dbReference type="ARBA" id="ARBA00012513"/>
    </source>
</evidence>
<feature type="domain" description="Protein kinase" evidence="9">
    <location>
        <begin position="538"/>
        <end position="880"/>
    </location>
</feature>
<dbReference type="Gene3D" id="3.30.200.20">
    <property type="entry name" value="Phosphorylase Kinase, domain 1"/>
    <property type="match status" value="1"/>
</dbReference>
<dbReference type="EMBL" id="JASEJX010000006">
    <property type="protein sequence ID" value="KAK4521130.1"/>
    <property type="molecule type" value="Genomic_DNA"/>
</dbReference>
<dbReference type="InterPro" id="IPR000719">
    <property type="entry name" value="Prot_kinase_dom"/>
</dbReference>
<evidence type="ECO:0000256" key="4">
    <source>
        <dbReference type="ARBA" id="ARBA00022741"/>
    </source>
</evidence>
<dbReference type="Pfam" id="PF00069">
    <property type="entry name" value="Pkinase"/>
    <property type="match status" value="1"/>
</dbReference>
<keyword evidence="11" id="KW-1185">Reference proteome</keyword>
<evidence type="ECO:0000313" key="10">
    <source>
        <dbReference type="EMBL" id="KAK4521130.1"/>
    </source>
</evidence>
<dbReference type="Proteomes" id="UP001304243">
    <property type="component" value="Unassembled WGS sequence"/>
</dbReference>
<gene>
    <name evidence="10" type="ORF">ATC70_013074</name>
</gene>
<evidence type="ECO:0000259" key="9">
    <source>
        <dbReference type="PROSITE" id="PS50011"/>
    </source>
</evidence>
<dbReference type="SUPFAM" id="SSF56112">
    <property type="entry name" value="Protein kinase-like (PK-like)"/>
    <property type="match status" value="1"/>
</dbReference>
<dbReference type="PANTHER" id="PTHR44167">
    <property type="entry name" value="OVARIAN-SPECIFIC SERINE/THREONINE-PROTEIN KINASE LOK-RELATED"/>
    <property type="match status" value="1"/>
</dbReference>
<evidence type="ECO:0000256" key="5">
    <source>
        <dbReference type="ARBA" id="ARBA00022777"/>
    </source>
</evidence>
<keyword evidence="4" id="KW-0547">Nucleotide-binding</keyword>
<dbReference type="GO" id="GO:0044773">
    <property type="term" value="P:mitotic DNA damage checkpoint signaling"/>
    <property type="evidence" value="ECO:0007669"/>
    <property type="project" value="TreeGrafter"/>
</dbReference>
<keyword evidence="3" id="KW-0808">Transferase</keyword>
<evidence type="ECO:0000256" key="2">
    <source>
        <dbReference type="ARBA" id="ARBA00022527"/>
    </source>
</evidence>
<dbReference type="SMART" id="SM00220">
    <property type="entry name" value="S_TKc"/>
    <property type="match status" value="1"/>
</dbReference>
<evidence type="ECO:0000313" key="11">
    <source>
        <dbReference type="Proteomes" id="UP001304243"/>
    </source>
</evidence>
<feature type="compositionally biased region" description="Polar residues" evidence="8">
    <location>
        <begin position="208"/>
        <end position="223"/>
    </location>
</feature>
<organism evidence="10 11">
    <name type="scientific">Mucor velutinosus</name>
    <dbReference type="NCBI Taxonomy" id="708070"/>
    <lineage>
        <taxon>Eukaryota</taxon>
        <taxon>Fungi</taxon>
        <taxon>Fungi incertae sedis</taxon>
        <taxon>Mucoromycota</taxon>
        <taxon>Mucoromycotina</taxon>
        <taxon>Mucoromycetes</taxon>
        <taxon>Mucorales</taxon>
        <taxon>Mucorineae</taxon>
        <taxon>Mucoraceae</taxon>
        <taxon>Mucor</taxon>
    </lineage>
</organism>
<dbReference type="GO" id="GO:0005634">
    <property type="term" value="C:nucleus"/>
    <property type="evidence" value="ECO:0007669"/>
    <property type="project" value="TreeGrafter"/>
</dbReference>
<dbReference type="GO" id="GO:0004674">
    <property type="term" value="F:protein serine/threonine kinase activity"/>
    <property type="evidence" value="ECO:0007669"/>
    <property type="project" value="UniProtKB-KW"/>
</dbReference>
<evidence type="ECO:0000256" key="3">
    <source>
        <dbReference type="ARBA" id="ARBA00022679"/>
    </source>
</evidence>
<feature type="region of interest" description="Disordered" evidence="8">
    <location>
        <begin position="164"/>
        <end position="311"/>
    </location>
</feature>
<evidence type="ECO:0000256" key="7">
    <source>
        <dbReference type="SAM" id="Coils"/>
    </source>
</evidence>
<feature type="coiled-coil region" evidence="7">
    <location>
        <begin position="488"/>
        <end position="525"/>
    </location>
</feature>
<dbReference type="EC" id="2.7.11.1" evidence="1"/>
<dbReference type="PROSITE" id="PS00108">
    <property type="entry name" value="PROTEIN_KINASE_ST"/>
    <property type="match status" value="1"/>
</dbReference>
<feature type="compositionally biased region" description="Basic and acidic residues" evidence="8">
    <location>
        <begin position="299"/>
        <end position="311"/>
    </location>
</feature>
<feature type="compositionally biased region" description="Polar residues" evidence="8">
    <location>
        <begin position="180"/>
        <end position="201"/>
    </location>
</feature>
<feature type="compositionally biased region" description="Basic residues" evidence="8">
    <location>
        <begin position="284"/>
        <end position="296"/>
    </location>
</feature>
<evidence type="ECO:0000256" key="6">
    <source>
        <dbReference type="ARBA" id="ARBA00022840"/>
    </source>
</evidence>
<protein>
    <recommendedName>
        <fullName evidence="1">non-specific serine/threonine protein kinase</fullName>
        <ecNumber evidence="1">2.7.11.1</ecNumber>
    </recommendedName>
</protein>
<reference evidence="10 11" key="1">
    <citation type="submission" date="2022-11" db="EMBL/GenBank/DDBJ databases">
        <title>Mucor velutinosus strain NIH1002 WGS.</title>
        <authorList>
            <person name="Subramanian P."/>
            <person name="Mullikin J.C."/>
            <person name="Segre J.A."/>
            <person name="Zelazny A.M."/>
        </authorList>
    </citation>
    <scope>NUCLEOTIDE SEQUENCE [LARGE SCALE GENOMIC DNA]</scope>
    <source>
        <strain evidence="10 11">NIH1002</strain>
    </source>
</reference>
<keyword evidence="6" id="KW-0067">ATP-binding</keyword>
<dbReference type="RefSeq" id="XP_064687796.1">
    <property type="nucleotide sequence ID" value="XM_064832241.1"/>
</dbReference>
<dbReference type="AlphaFoldDB" id="A0AAN7DT92"/>
<sequence length="887" mass="100461">MDSRGIPIVIPAKKCNTTPKRITTPKRYDTPLSPFFVRSVKNEFSLLDAYDDFYDFRFSSRYHPTSDDMRHNVRDLYKSNMFTEISSPRPSKRMRSSFFMDSDIMDEEQTELPHLEASKKPKDITVSSPMEAMTPLADDALDTLHESQPDLDIHTQIAAIATIPRTTRRSKHVQEESLVDPSQQQEQTVTPKSVLKYQNQVKKAHQTPLPSDNSVNEMPTRQKSAALKQPPAVKPPAKPTHVQQQQQAPTASPQRLTRRQARLIEENGGRPEFAVPEALPPPPSKRKGRVPKRKQPAPKQEETIEIPQERQPLEKAIVQQVPPVKSNSEQAIVEQQQEPQQVVNAENGLDVDIHVDDAPEEEEAAVVVIEEKQEQKLQQVVNAEDVADVDMHVDDVPEEEEEAVAIVIKEKQEQKPQQVVNAENIADVADVGMNVDDAPEEEEAAAVVIKEKQEQKLQQVVNAEDVADVDMHVDDVPEEEEAVAVVIKEKQEQEAESIKAEKSEKELQEEKLRAYRKKKSDAEIRKILEEFPQIAQYYQLIERAGSGTFSRVYKAKDLLVDEYMPSSQAKRVSDALGEDDADANYVAIKLIFDISTPERVANEIRCLSMLEDSPGVTPLITAFRHEGLTFVVLPYIQFDHFDDFYRDMTADDVKSYISELLIGLKSLHEKGYMHRDVKPGNFLYNVKSKAGYLADFGLARASSLKAIKPPTNPKVKNTQYTQKGDEIGYYAYDSRSSLQADRSGTKGFRAPEVMLRYRYQTSAIDIWAVGVILLTILSGQYPIFEPEDDANGVIELAHVFGMKQLKEFTEYYGRTIHTNIPTIPENPVDLDSFCRDFNKTGVEKWDPQDYASAVDLMKQCLQLIHTNRPTAADALNHPFFTSMKKNH</sequence>
<dbReference type="GO" id="GO:0005524">
    <property type="term" value="F:ATP binding"/>
    <property type="evidence" value="ECO:0007669"/>
    <property type="project" value="UniProtKB-KW"/>
</dbReference>